<name>A0A172Q0A1_9CAUD</name>
<evidence type="ECO:0000313" key="2">
    <source>
        <dbReference type="Proteomes" id="UP000225947"/>
    </source>
</evidence>
<sequence length="199" mass="23354">MQQLLKEVEYIDGVQEFLEESYVTELLSKSENTFVLPVSPVESTIRFSGDTTLFNKQVYNEKDLTIEGSWFLDDKTLKINPNYRTSEYTYTYITYKRKSDTKKEGLFSVDYTNGYLYTSTPIKDIVIEYKYAVQYVEGQKMTQVNPNEYTKDTLYSIPTDERTRLSFLYQVKNKSNNNKTKEYYENGKVSLVTLGDKDE</sequence>
<reference evidence="2" key="1">
    <citation type="submission" date="2016-03" db="EMBL/GenBank/DDBJ databases">
        <title>Characterization of Acinetobacter baumannii phage vB_AbaM_ME3.</title>
        <authorList>
            <person name="Buttimer C.T.H."/>
            <person name="Elbreki M."/>
            <person name="Coffey A."/>
        </authorList>
    </citation>
    <scope>NUCLEOTIDE SEQUENCE [LARGE SCALE GENOMIC DNA]</scope>
</reference>
<protein>
    <submittedName>
        <fullName evidence="1">Uncharacterized protein</fullName>
    </submittedName>
</protein>
<dbReference type="EMBL" id="KU935715">
    <property type="protein sequence ID" value="AND75213.1"/>
    <property type="molecule type" value="Genomic_DNA"/>
</dbReference>
<proteinExistence type="predicted"/>
<evidence type="ECO:0000313" key="1">
    <source>
        <dbReference type="EMBL" id="AND75213.1"/>
    </source>
</evidence>
<organism evidence="1 2">
    <name type="scientific">Acinetobacter phage vB_AbaM_ME3</name>
    <dbReference type="NCBI Taxonomy" id="1837876"/>
    <lineage>
        <taxon>Viruses</taxon>
        <taxon>Duplodnaviria</taxon>
        <taxon>Heunggongvirae</taxon>
        <taxon>Uroviricota</taxon>
        <taxon>Caudoviricetes</taxon>
        <taxon>Metrivirus</taxon>
        <taxon>Metrivirus ME3</taxon>
    </lineage>
</organism>
<dbReference type="Proteomes" id="UP000225947">
    <property type="component" value="Segment"/>
</dbReference>
<gene>
    <name evidence="1" type="ORF">ME3_52</name>
</gene>
<accession>A0A172Q0A1</accession>
<keyword evidence="2" id="KW-1185">Reference proteome</keyword>